<accession>A0AB34JN35</accession>
<feature type="signal peptide" evidence="1">
    <location>
        <begin position="1"/>
        <end position="26"/>
    </location>
</feature>
<name>A0AB34JN35_PRYPA</name>
<dbReference type="InterPro" id="IPR008978">
    <property type="entry name" value="HSP20-like_chaperone"/>
</dbReference>
<evidence type="ECO:0000313" key="3">
    <source>
        <dbReference type="EMBL" id="KAL1522114.1"/>
    </source>
</evidence>
<keyword evidence="1" id="KW-0732">Signal</keyword>
<evidence type="ECO:0000313" key="4">
    <source>
        <dbReference type="Proteomes" id="UP001515480"/>
    </source>
</evidence>
<keyword evidence="4" id="KW-1185">Reference proteome</keyword>
<organism evidence="3 4">
    <name type="scientific">Prymnesium parvum</name>
    <name type="common">Toxic golden alga</name>
    <dbReference type="NCBI Taxonomy" id="97485"/>
    <lineage>
        <taxon>Eukaryota</taxon>
        <taxon>Haptista</taxon>
        <taxon>Haptophyta</taxon>
        <taxon>Prymnesiophyceae</taxon>
        <taxon>Prymnesiales</taxon>
        <taxon>Prymnesiaceae</taxon>
        <taxon>Prymnesium</taxon>
    </lineage>
</organism>
<sequence>MAVQLAALLLPGAILCTFLPVMKVCGAPHIRCAAGRPALLRARAAARMEERIPPSLPEGEKFRKGLLSGGGFWRQTARLLQIAVPMPEGASFKRDVQIELRNGEISLRVAGASIAQGPLQHSVRAELSEWYVEEELAGAPAGTRYFVVDLVKASPHVDWSSPLGGGGGEEARLVIGGVGEAQKKATAQQLATYQALRKLPATSLADVYARPISPPAENATLCYFIGKVAGDHFVDGAAALSAQEVLVKQHARLLLPYVFDGLEDEAIDLWLAPGNSEVRVAQNEITLSRWALLPKPAKLPGVAMCGFEPETHAPGEVPFVARRDASGAPLTGPFQANIQPPGRLSEFLDPPPTV</sequence>
<proteinExistence type="predicted"/>
<dbReference type="Proteomes" id="UP001515480">
    <property type="component" value="Unassembled WGS sequence"/>
</dbReference>
<comment type="caution">
    <text evidence="3">The sequence shown here is derived from an EMBL/GenBank/DDBJ whole genome shotgun (WGS) entry which is preliminary data.</text>
</comment>
<reference evidence="3 4" key="1">
    <citation type="journal article" date="2024" name="Science">
        <title>Giant polyketide synthase enzymes in the biosynthesis of giant marine polyether toxins.</title>
        <authorList>
            <person name="Fallon T.R."/>
            <person name="Shende V.V."/>
            <person name="Wierzbicki I.H."/>
            <person name="Pendleton A.L."/>
            <person name="Watervoot N.F."/>
            <person name="Auber R.P."/>
            <person name="Gonzalez D.J."/>
            <person name="Wisecaver J.H."/>
            <person name="Moore B.S."/>
        </authorList>
    </citation>
    <scope>NUCLEOTIDE SEQUENCE [LARGE SCALE GENOMIC DNA]</scope>
    <source>
        <strain evidence="3 4">12B1</strain>
    </source>
</reference>
<feature type="domain" description="CS" evidence="2">
    <location>
        <begin position="73"/>
        <end position="134"/>
    </location>
</feature>
<evidence type="ECO:0000256" key="1">
    <source>
        <dbReference type="SAM" id="SignalP"/>
    </source>
</evidence>
<dbReference type="EMBL" id="JBGBPQ010000007">
    <property type="protein sequence ID" value="KAL1522114.1"/>
    <property type="molecule type" value="Genomic_DNA"/>
</dbReference>
<dbReference type="AlphaFoldDB" id="A0AB34JN35"/>
<protein>
    <recommendedName>
        <fullName evidence="2">CS domain-containing protein</fullName>
    </recommendedName>
</protein>
<dbReference type="Gene3D" id="2.60.40.790">
    <property type="match status" value="1"/>
</dbReference>
<dbReference type="InterPro" id="IPR007052">
    <property type="entry name" value="CS_dom"/>
</dbReference>
<feature type="chain" id="PRO_5044250894" description="CS domain-containing protein" evidence="1">
    <location>
        <begin position="27"/>
        <end position="354"/>
    </location>
</feature>
<gene>
    <name evidence="3" type="ORF">AB1Y20_021756</name>
</gene>
<dbReference type="Pfam" id="PF04969">
    <property type="entry name" value="CS"/>
    <property type="match status" value="1"/>
</dbReference>
<evidence type="ECO:0000259" key="2">
    <source>
        <dbReference type="Pfam" id="PF04969"/>
    </source>
</evidence>
<dbReference type="SUPFAM" id="SSF49764">
    <property type="entry name" value="HSP20-like chaperones"/>
    <property type="match status" value="1"/>
</dbReference>